<feature type="transmembrane region" description="Helical" evidence="8">
    <location>
        <begin position="50"/>
        <end position="67"/>
    </location>
</feature>
<keyword evidence="5 8" id="KW-0812">Transmembrane</keyword>
<feature type="transmembrane region" description="Helical" evidence="8">
    <location>
        <begin position="262"/>
        <end position="279"/>
    </location>
</feature>
<reference evidence="9" key="1">
    <citation type="submission" date="2024-06" db="EMBL/GenBank/DDBJ databases">
        <title>Lacrimispora cavernae sp. nov., a novel anaerobe isolated from bat guano pile inside a cave.</title>
        <authorList>
            <person name="Miller S.L."/>
            <person name="Lu N."/>
            <person name="King J."/>
            <person name="Sankaranarayanan K."/>
            <person name="Lawson P.A."/>
        </authorList>
    </citation>
    <scope>NUCLEOTIDE SEQUENCE</scope>
    <source>
        <strain evidence="9">BS-2</strain>
    </source>
</reference>
<evidence type="ECO:0000256" key="3">
    <source>
        <dbReference type="ARBA" id="ARBA00022448"/>
    </source>
</evidence>
<keyword evidence="7 8" id="KW-0472">Membrane</keyword>
<evidence type="ECO:0000313" key="9">
    <source>
        <dbReference type="EMBL" id="XBS52754.1"/>
    </source>
</evidence>
<dbReference type="AlphaFoldDB" id="A0AAU7PKQ5"/>
<keyword evidence="3" id="KW-0813">Transport</keyword>
<dbReference type="Pfam" id="PF01594">
    <property type="entry name" value="AI-2E_transport"/>
    <property type="match status" value="1"/>
</dbReference>
<gene>
    <name evidence="9" type="ORF">ABFV83_12975</name>
</gene>
<feature type="transmembrane region" description="Helical" evidence="8">
    <location>
        <begin position="174"/>
        <end position="197"/>
    </location>
</feature>
<keyword evidence="4" id="KW-1003">Cell membrane</keyword>
<dbReference type="GO" id="GO:0055085">
    <property type="term" value="P:transmembrane transport"/>
    <property type="evidence" value="ECO:0007669"/>
    <property type="project" value="TreeGrafter"/>
</dbReference>
<evidence type="ECO:0000256" key="1">
    <source>
        <dbReference type="ARBA" id="ARBA00004651"/>
    </source>
</evidence>
<evidence type="ECO:0000256" key="2">
    <source>
        <dbReference type="ARBA" id="ARBA00009773"/>
    </source>
</evidence>
<dbReference type="PROSITE" id="PS00450">
    <property type="entry name" value="ACONITASE_1"/>
    <property type="match status" value="1"/>
</dbReference>
<organism evidence="9">
    <name type="scientific">Lacrimispora sp. BS-2</name>
    <dbReference type="NCBI Taxonomy" id="3151850"/>
    <lineage>
        <taxon>Bacteria</taxon>
        <taxon>Bacillati</taxon>
        <taxon>Bacillota</taxon>
        <taxon>Clostridia</taxon>
        <taxon>Lachnospirales</taxon>
        <taxon>Lachnospiraceae</taxon>
        <taxon>Lacrimispora</taxon>
    </lineage>
</organism>
<comment type="similarity">
    <text evidence="2">Belongs to the autoinducer-2 exporter (AI-2E) (TC 2.A.86) family.</text>
</comment>
<evidence type="ECO:0000256" key="8">
    <source>
        <dbReference type="SAM" id="Phobius"/>
    </source>
</evidence>
<dbReference type="PANTHER" id="PTHR21716:SF53">
    <property type="entry name" value="PERMEASE PERM-RELATED"/>
    <property type="match status" value="1"/>
</dbReference>
<sequence length="400" mass="44362">MGDLLKKKQIRVFLSRLLLAMLVIIIYKIVMNFSDVVVWVKSFTKVLIPFFYGFVIAYLLNIPCSALEQRLNRLQFSPFQKRSRGISVFVIYALFIAAIVLIVNKVIPLLQKSILDFILNFNTYYNNAIMALEHLPFEKLGLSEILEDIMPSRTAWKSMLEGIGLKEVLDSLSAVLGVTSHIFSGFITIVTSVYFLLETHNFKFQTRRLMDLFLNEKIRKAVLRYGNIVNDSFKKFIVCQLLDSLILCVITTIEFTLLGSRYSMALGIILAVCNIIPYFGSIFGSIGVVIIISCTNGINTGAIAALVLLVTQQIDGNVIQPKLMGTSFSLSPALIVIGITLGGAIAGIWGMVLAVPVVHILKVIAGDLIAVREEKVREACADTLRITVDPAPEVSSECNE</sequence>
<dbReference type="RefSeq" id="WP_349944401.1">
    <property type="nucleotide sequence ID" value="NZ_CP157940.1"/>
</dbReference>
<dbReference type="EMBL" id="CP157940">
    <property type="protein sequence ID" value="XBS52754.1"/>
    <property type="molecule type" value="Genomic_DNA"/>
</dbReference>
<feature type="transmembrane region" description="Helical" evidence="8">
    <location>
        <begin position="236"/>
        <end position="256"/>
    </location>
</feature>
<evidence type="ECO:0000256" key="6">
    <source>
        <dbReference type="ARBA" id="ARBA00022989"/>
    </source>
</evidence>
<accession>A0AAU7PKQ5</accession>
<feature type="transmembrane region" description="Helical" evidence="8">
    <location>
        <begin position="88"/>
        <end position="107"/>
    </location>
</feature>
<dbReference type="InterPro" id="IPR002549">
    <property type="entry name" value="AI-2E-like"/>
</dbReference>
<proteinExistence type="inferred from homology"/>
<feature type="transmembrane region" description="Helical" evidence="8">
    <location>
        <begin position="330"/>
        <end position="355"/>
    </location>
</feature>
<protein>
    <submittedName>
        <fullName evidence="9">AI-2E family transporter</fullName>
    </submittedName>
</protein>
<dbReference type="InterPro" id="IPR018136">
    <property type="entry name" value="Aconitase_4Fe-4S_BS"/>
</dbReference>
<evidence type="ECO:0000256" key="4">
    <source>
        <dbReference type="ARBA" id="ARBA00022475"/>
    </source>
</evidence>
<dbReference type="PANTHER" id="PTHR21716">
    <property type="entry name" value="TRANSMEMBRANE PROTEIN"/>
    <property type="match status" value="1"/>
</dbReference>
<comment type="subcellular location">
    <subcellularLocation>
        <location evidence="1">Cell membrane</location>
        <topology evidence="1">Multi-pass membrane protein</topology>
    </subcellularLocation>
</comment>
<evidence type="ECO:0000256" key="5">
    <source>
        <dbReference type="ARBA" id="ARBA00022692"/>
    </source>
</evidence>
<evidence type="ECO:0000256" key="7">
    <source>
        <dbReference type="ARBA" id="ARBA00023136"/>
    </source>
</evidence>
<dbReference type="GO" id="GO:0005886">
    <property type="term" value="C:plasma membrane"/>
    <property type="evidence" value="ECO:0007669"/>
    <property type="project" value="UniProtKB-SubCell"/>
</dbReference>
<name>A0AAU7PKQ5_9FIRM</name>
<feature type="transmembrane region" description="Helical" evidence="8">
    <location>
        <begin position="12"/>
        <end position="30"/>
    </location>
</feature>
<feature type="transmembrane region" description="Helical" evidence="8">
    <location>
        <begin position="286"/>
        <end position="310"/>
    </location>
</feature>
<keyword evidence="6 8" id="KW-1133">Transmembrane helix</keyword>